<evidence type="ECO:0008006" key="3">
    <source>
        <dbReference type="Google" id="ProtNLM"/>
    </source>
</evidence>
<dbReference type="Proteomes" id="UP000601990">
    <property type="component" value="Unassembled WGS sequence"/>
</dbReference>
<dbReference type="RefSeq" id="WP_169200455.1">
    <property type="nucleotide sequence ID" value="NZ_WTVH02000010.1"/>
</dbReference>
<reference evidence="1" key="1">
    <citation type="submission" date="2019-12" db="EMBL/GenBank/DDBJ databases">
        <title>Comparative genomics gives insights into the taxonomy of the Azoarcus-Aromatoleum group and reveals separate origins of nif in the plant-associated Azoarcus and non-plant-associated Aromatoleum sub-groups.</title>
        <authorList>
            <person name="Lafos M."/>
            <person name="Maluk M."/>
            <person name="Batista M."/>
            <person name="Junghare M."/>
            <person name="Carmona M."/>
            <person name="Faoro H."/>
            <person name="Cruz L.M."/>
            <person name="Battistoni F."/>
            <person name="De Souza E."/>
            <person name="Pedrosa F."/>
            <person name="Chen W.-M."/>
            <person name="Poole P.S."/>
            <person name="Dixon R.A."/>
            <person name="James E.K."/>
        </authorList>
    </citation>
    <scope>NUCLEOTIDE SEQUENCE</scope>
    <source>
        <strain evidence="1">U120</strain>
    </source>
</reference>
<dbReference type="EMBL" id="WTVH01000056">
    <property type="protein sequence ID" value="NMF95259.1"/>
    <property type="molecule type" value="Genomic_DNA"/>
</dbReference>
<evidence type="ECO:0000313" key="1">
    <source>
        <dbReference type="EMBL" id="NMF95259.1"/>
    </source>
</evidence>
<gene>
    <name evidence="1" type="ORF">GO608_18275</name>
</gene>
<name>A0ABX1N7K0_9RHOO</name>
<keyword evidence="2" id="KW-1185">Reference proteome</keyword>
<protein>
    <recommendedName>
        <fullName evidence="3">Helix-turn-helix domain-containing protein</fullName>
    </recommendedName>
</protein>
<comment type="caution">
    <text evidence="1">The sequence shown here is derived from an EMBL/GenBank/DDBJ whole genome shotgun (WGS) entry which is preliminary data.</text>
</comment>
<evidence type="ECO:0000313" key="2">
    <source>
        <dbReference type="Proteomes" id="UP000601990"/>
    </source>
</evidence>
<accession>A0ABX1N7K0</accession>
<proteinExistence type="predicted"/>
<organism evidence="1 2">
    <name type="scientific">Aromatoleum buckelii</name>
    <dbReference type="NCBI Taxonomy" id="200254"/>
    <lineage>
        <taxon>Bacteria</taxon>
        <taxon>Pseudomonadati</taxon>
        <taxon>Pseudomonadota</taxon>
        <taxon>Betaproteobacteria</taxon>
        <taxon>Rhodocyclales</taxon>
        <taxon>Rhodocyclaceae</taxon>
        <taxon>Aromatoleum</taxon>
    </lineage>
</organism>
<sequence>MTPSTNPALAPVTLSREAEAQLVFWAAPDESIHPAATVAAVTELAANTLQNFRVSGEGPDYLKRGAKIYYRKADVLSWMRGEDPRRRANAPH</sequence>